<evidence type="ECO:0000259" key="2">
    <source>
        <dbReference type="Pfam" id="PF03364"/>
    </source>
</evidence>
<accession>A0A4R6RK89</accession>
<dbReference type="InterPro" id="IPR044996">
    <property type="entry name" value="COQ10-like"/>
</dbReference>
<dbReference type="PANTHER" id="PTHR12901:SF10">
    <property type="entry name" value="COENZYME Q-BINDING PROTEIN COQ10, MITOCHONDRIAL"/>
    <property type="match status" value="1"/>
</dbReference>
<dbReference type="Pfam" id="PF03364">
    <property type="entry name" value="Polyketide_cyc"/>
    <property type="match status" value="1"/>
</dbReference>
<dbReference type="CDD" id="cd07813">
    <property type="entry name" value="COQ10p_like"/>
    <property type="match status" value="1"/>
</dbReference>
<feature type="domain" description="Coenzyme Q-binding protein COQ10 START" evidence="2">
    <location>
        <begin position="10"/>
        <end position="141"/>
    </location>
</feature>
<dbReference type="InterPro" id="IPR005031">
    <property type="entry name" value="COQ10_START"/>
</dbReference>
<dbReference type="Gene3D" id="3.30.530.20">
    <property type="match status" value="1"/>
</dbReference>
<dbReference type="GO" id="GO:0045333">
    <property type="term" value="P:cellular respiration"/>
    <property type="evidence" value="ECO:0007669"/>
    <property type="project" value="InterPro"/>
</dbReference>
<comment type="similarity">
    <text evidence="1">Belongs to the ribosome association toxin RatA family.</text>
</comment>
<dbReference type="Proteomes" id="UP000294547">
    <property type="component" value="Unassembled WGS sequence"/>
</dbReference>
<dbReference type="InterPro" id="IPR023393">
    <property type="entry name" value="START-like_dom_sf"/>
</dbReference>
<sequence>MPSFSTTRKVRHPAGAMFDLVADVETYPKFVPLCESLVVRARRALPEGREVMVADMTVSYALVRETFTSKVTLDRAANEIVVEYLDGPFRHLENRWTFRPIDDHHSEVGFFIAYEFKSRTLGALMGAMFDRAFRKFADAFEARADAVYGVG</sequence>
<evidence type="ECO:0000313" key="3">
    <source>
        <dbReference type="EMBL" id="TDP86862.1"/>
    </source>
</evidence>
<dbReference type="PANTHER" id="PTHR12901">
    <property type="entry name" value="SPERM PROTEIN HOMOLOG"/>
    <property type="match status" value="1"/>
</dbReference>
<dbReference type="GO" id="GO:0048039">
    <property type="term" value="F:ubiquinone binding"/>
    <property type="evidence" value="ECO:0007669"/>
    <property type="project" value="InterPro"/>
</dbReference>
<protein>
    <submittedName>
        <fullName evidence="3">Coenzyme Q-binding protein COQ10</fullName>
    </submittedName>
</protein>
<gene>
    <name evidence="3" type="ORF">EDD54_0746</name>
</gene>
<evidence type="ECO:0000313" key="4">
    <source>
        <dbReference type="Proteomes" id="UP000294547"/>
    </source>
</evidence>
<evidence type="ECO:0000256" key="1">
    <source>
        <dbReference type="ARBA" id="ARBA00008918"/>
    </source>
</evidence>
<dbReference type="SUPFAM" id="SSF55961">
    <property type="entry name" value="Bet v1-like"/>
    <property type="match status" value="1"/>
</dbReference>
<comment type="caution">
    <text evidence="3">The sequence shown here is derived from an EMBL/GenBank/DDBJ whole genome shotgun (WGS) entry which is preliminary data.</text>
</comment>
<organism evidence="3 4">
    <name type="scientific">Oharaeibacter diazotrophicus</name>
    <dbReference type="NCBI Taxonomy" id="1920512"/>
    <lineage>
        <taxon>Bacteria</taxon>
        <taxon>Pseudomonadati</taxon>
        <taxon>Pseudomonadota</taxon>
        <taxon>Alphaproteobacteria</taxon>
        <taxon>Hyphomicrobiales</taxon>
        <taxon>Pleomorphomonadaceae</taxon>
        <taxon>Oharaeibacter</taxon>
    </lineage>
</organism>
<name>A0A4R6RK89_9HYPH</name>
<dbReference type="EMBL" id="SNXY01000006">
    <property type="protein sequence ID" value="TDP86862.1"/>
    <property type="molecule type" value="Genomic_DNA"/>
</dbReference>
<reference evidence="3 4" key="1">
    <citation type="submission" date="2019-03" db="EMBL/GenBank/DDBJ databases">
        <title>Genomic Encyclopedia of Type Strains, Phase IV (KMG-IV): sequencing the most valuable type-strain genomes for metagenomic binning, comparative biology and taxonomic classification.</title>
        <authorList>
            <person name="Goeker M."/>
        </authorList>
    </citation>
    <scope>NUCLEOTIDE SEQUENCE [LARGE SCALE GENOMIC DNA]</scope>
    <source>
        <strain evidence="3 4">DSM 102969</strain>
    </source>
</reference>
<keyword evidence="4" id="KW-1185">Reference proteome</keyword>
<dbReference type="AlphaFoldDB" id="A0A4R6RK89"/>
<dbReference type="RefSeq" id="WP_126536456.1">
    <property type="nucleotide sequence ID" value="NZ_BSPM01000008.1"/>
</dbReference>
<dbReference type="OrthoDB" id="9804759at2"/>
<proteinExistence type="inferred from homology"/>